<sequence length="39" mass="4244">MCTKWTRISCFTTGCPTPPPSSRLIPSSVSSPSERWMAG</sequence>
<organism evidence="2">
    <name type="scientific">Arundo donax</name>
    <name type="common">Giant reed</name>
    <name type="synonym">Donax arundinaceus</name>
    <dbReference type="NCBI Taxonomy" id="35708"/>
    <lineage>
        <taxon>Eukaryota</taxon>
        <taxon>Viridiplantae</taxon>
        <taxon>Streptophyta</taxon>
        <taxon>Embryophyta</taxon>
        <taxon>Tracheophyta</taxon>
        <taxon>Spermatophyta</taxon>
        <taxon>Magnoliopsida</taxon>
        <taxon>Liliopsida</taxon>
        <taxon>Poales</taxon>
        <taxon>Poaceae</taxon>
        <taxon>PACMAD clade</taxon>
        <taxon>Arundinoideae</taxon>
        <taxon>Arundineae</taxon>
        <taxon>Arundo</taxon>
    </lineage>
</organism>
<feature type="region of interest" description="Disordered" evidence="1">
    <location>
        <begin position="15"/>
        <end position="39"/>
    </location>
</feature>
<reference evidence="2" key="2">
    <citation type="journal article" date="2015" name="Data Brief">
        <title>Shoot transcriptome of the giant reed, Arundo donax.</title>
        <authorList>
            <person name="Barrero R.A."/>
            <person name="Guerrero F.D."/>
            <person name="Moolhuijzen P."/>
            <person name="Goolsby J.A."/>
            <person name="Tidwell J."/>
            <person name="Bellgard S.E."/>
            <person name="Bellgard M.I."/>
        </authorList>
    </citation>
    <scope>NUCLEOTIDE SEQUENCE</scope>
    <source>
        <tissue evidence="2">Shoot tissue taken approximately 20 cm above the soil surface</tissue>
    </source>
</reference>
<dbReference type="AlphaFoldDB" id="A0A0A9F4Y9"/>
<accession>A0A0A9F4Y9</accession>
<evidence type="ECO:0000313" key="2">
    <source>
        <dbReference type="EMBL" id="JAE06279.1"/>
    </source>
</evidence>
<evidence type="ECO:0000256" key="1">
    <source>
        <dbReference type="SAM" id="MobiDB-lite"/>
    </source>
</evidence>
<name>A0A0A9F4Y9_ARUDO</name>
<protein>
    <submittedName>
        <fullName evidence="2">Uncharacterized protein</fullName>
    </submittedName>
</protein>
<feature type="compositionally biased region" description="Low complexity" evidence="1">
    <location>
        <begin position="22"/>
        <end position="33"/>
    </location>
</feature>
<reference evidence="2" key="1">
    <citation type="submission" date="2014-09" db="EMBL/GenBank/DDBJ databases">
        <authorList>
            <person name="Magalhaes I.L.F."/>
            <person name="Oliveira U."/>
            <person name="Santos F.R."/>
            <person name="Vidigal T.H.D.A."/>
            <person name="Brescovit A.D."/>
            <person name="Santos A.J."/>
        </authorList>
    </citation>
    <scope>NUCLEOTIDE SEQUENCE</scope>
    <source>
        <tissue evidence="2">Shoot tissue taken approximately 20 cm above the soil surface</tissue>
    </source>
</reference>
<proteinExistence type="predicted"/>
<dbReference type="EMBL" id="GBRH01191617">
    <property type="protein sequence ID" value="JAE06279.1"/>
    <property type="molecule type" value="Transcribed_RNA"/>
</dbReference>